<gene>
    <name evidence="6" type="primary">scpB</name>
    <name evidence="6" type="ORF">ACFOOQ_18055</name>
</gene>
<name>A0ABV7VIZ9_9PROT</name>
<keyword evidence="1" id="KW-0963">Cytoplasm</keyword>
<reference evidence="7" key="1">
    <citation type="journal article" date="2019" name="Int. J. Syst. Evol. Microbiol.">
        <title>The Global Catalogue of Microorganisms (GCM) 10K type strain sequencing project: providing services to taxonomists for standard genome sequencing and annotation.</title>
        <authorList>
            <consortium name="The Broad Institute Genomics Platform"/>
            <consortium name="The Broad Institute Genome Sequencing Center for Infectious Disease"/>
            <person name="Wu L."/>
            <person name="Ma J."/>
        </authorList>
    </citation>
    <scope>NUCLEOTIDE SEQUENCE [LARGE SCALE GENOMIC DNA]</scope>
    <source>
        <strain evidence="7">KCTC 42182</strain>
    </source>
</reference>
<protein>
    <submittedName>
        <fullName evidence="6">SMC-Scp complex subunit ScpB</fullName>
    </submittedName>
</protein>
<keyword evidence="2" id="KW-0132">Cell division</keyword>
<feature type="compositionally biased region" description="Acidic residues" evidence="5">
    <location>
        <begin position="249"/>
        <end position="260"/>
    </location>
</feature>
<comment type="caution">
    <text evidence="6">The sequence shown here is derived from an EMBL/GenBank/DDBJ whole genome shotgun (WGS) entry which is preliminary data.</text>
</comment>
<evidence type="ECO:0000256" key="3">
    <source>
        <dbReference type="ARBA" id="ARBA00022829"/>
    </source>
</evidence>
<feature type="compositionally biased region" description="Low complexity" evidence="5">
    <location>
        <begin position="25"/>
        <end position="35"/>
    </location>
</feature>
<dbReference type="Proteomes" id="UP001595711">
    <property type="component" value="Unassembled WGS sequence"/>
</dbReference>
<evidence type="ECO:0000256" key="4">
    <source>
        <dbReference type="ARBA" id="ARBA00023306"/>
    </source>
</evidence>
<dbReference type="NCBIfam" id="TIGR00281">
    <property type="entry name" value="SMC-Scp complex subunit ScpB"/>
    <property type="match status" value="1"/>
</dbReference>
<keyword evidence="4" id="KW-0131">Cell cycle</keyword>
<feature type="compositionally biased region" description="Acidic residues" evidence="5">
    <location>
        <begin position="36"/>
        <end position="56"/>
    </location>
</feature>
<feature type="compositionally biased region" description="Acidic residues" evidence="5">
    <location>
        <begin position="278"/>
        <end position="348"/>
    </location>
</feature>
<dbReference type="Pfam" id="PF04079">
    <property type="entry name" value="SMC_ScpB"/>
    <property type="match status" value="1"/>
</dbReference>
<dbReference type="SUPFAM" id="SSF46785">
    <property type="entry name" value="Winged helix' DNA-binding domain"/>
    <property type="match status" value="2"/>
</dbReference>
<dbReference type="InterPro" id="IPR005234">
    <property type="entry name" value="ScpB_csome_segregation"/>
</dbReference>
<organism evidence="6 7">
    <name type="scientific">Ferrovibrio xuzhouensis</name>
    <dbReference type="NCBI Taxonomy" id="1576914"/>
    <lineage>
        <taxon>Bacteria</taxon>
        <taxon>Pseudomonadati</taxon>
        <taxon>Pseudomonadota</taxon>
        <taxon>Alphaproteobacteria</taxon>
        <taxon>Rhodospirillales</taxon>
        <taxon>Rhodospirillaceae</taxon>
        <taxon>Ferrovibrio</taxon>
    </lineage>
</organism>
<proteinExistence type="predicted"/>
<keyword evidence="3" id="KW-0159">Chromosome partition</keyword>
<sequence>MSNDAVPAEERLEDETEMTVAAAEVASEQDNAAPDFADDNADDESVDAADESGEDDAEAAFAGAIRMAEALLFAAAEPLDEATLRKRLPPKTRVPAVLAALEDMYRGRGVILKKVAGRWAFMTAPDMQHLLEEHRQVQRKLSRAAIETLAIIAYHQPVTRAEIEDIRGVGLSRGTLDVLMEADWIKVRGRRRVPGRPVTWGTTDEFLVHFGLESADALPGIEELRAAGLLEALPASGGIPMPGEALDTAPEDPLGEDDDGREFLEPLIVEAEEKAEAETAEDNAAPQDDDASDEDGDDDDADDDDDDSDDDDDESDDNDDEDDDDYDEDDDEDEDSDDDEDESDEDEDGHGPRNGG</sequence>
<dbReference type="InterPro" id="IPR036388">
    <property type="entry name" value="WH-like_DNA-bd_sf"/>
</dbReference>
<keyword evidence="7" id="KW-1185">Reference proteome</keyword>
<evidence type="ECO:0000313" key="6">
    <source>
        <dbReference type="EMBL" id="MFC3677463.1"/>
    </source>
</evidence>
<dbReference type="Gene3D" id="1.10.10.10">
    <property type="entry name" value="Winged helix-like DNA-binding domain superfamily/Winged helix DNA-binding domain"/>
    <property type="match status" value="2"/>
</dbReference>
<dbReference type="PANTHER" id="PTHR34298">
    <property type="entry name" value="SEGREGATION AND CONDENSATION PROTEIN B"/>
    <property type="match status" value="1"/>
</dbReference>
<feature type="region of interest" description="Disordered" evidence="5">
    <location>
        <begin position="25"/>
        <end position="56"/>
    </location>
</feature>
<evidence type="ECO:0000256" key="2">
    <source>
        <dbReference type="ARBA" id="ARBA00022618"/>
    </source>
</evidence>
<evidence type="ECO:0000256" key="1">
    <source>
        <dbReference type="ARBA" id="ARBA00022490"/>
    </source>
</evidence>
<dbReference type="PANTHER" id="PTHR34298:SF2">
    <property type="entry name" value="SEGREGATION AND CONDENSATION PROTEIN B"/>
    <property type="match status" value="1"/>
</dbReference>
<accession>A0ABV7VIZ9</accession>
<evidence type="ECO:0000313" key="7">
    <source>
        <dbReference type="Proteomes" id="UP001595711"/>
    </source>
</evidence>
<dbReference type="InterPro" id="IPR036390">
    <property type="entry name" value="WH_DNA-bd_sf"/>
</dbReference>
<feature type="region of interest" description="Disordered" evidence="5">
    <location>
        <begin position="240"/>
        <end position="260"/>
    </location>
</feature>
<dbReference type="EMBL" id="JBHRYJ010000004">
    <property type="protein sequence ID" value="MFC3677463.1"/>
    <property type="molecule type" value="Genomic_DNA"/>
</dbReference>
<feature type="region of interest" description="Disordered" evidence="5">
    <location>
        <begin position="273"/>
        <end position="356"/>
    </location>
</feature>
<dbReference type="RefSeq" id="WP_379729006.1">
    <property type="nucleotide sequence ID" value="NZ_JBHRYJ010000004.1"/>
</dbReference>
<evidence type="ECO:0000256" key="5">
    <source>
        <dbReference type="SAM" id="MobiDB-lite"/>
    </source>
</evidence>